<reference evidence="1" key="1">
    <citation type="journal article" date="2015" name="Nature">
        <title>Complex archaea that bridge the gap between prokaryotes and eukaryotes.</title>
        <authorList>
            <person name="Spang A."/>
            <person name="Saw J.H."/>
            <person name="Jorgensen S.L."/>
            <person name="Zaremba-Niedzwiedzka K."/>
            <person name="Martijn J."/>
            <person name="Lind A.E."/>
            <person name="van Eijk R."/>
            <person name="Schleper C."/>
            <person name="Guy L."/>
            <person name="Ettema T.J."/>
        </authorList>
    </citation>
    <scope>NUCLEOTIDE SEQUENCE</scope>
</reference>
<gene>
    <name evidence="1" type="ORF">LCGC14_2765080</name>
</gene>
<dbReference type="SUPFAM" id="SSF52540">
    <property type="entry name" value="P-loop containing nucleoside triphosphate hydrolases"/>
    <property type="match status" value="1"/>
</dbReference>
<dbReference type="EMBL" id="LAZR01050933">
    <property type="protein sequence ID" value="KKK86252.1"/>
    <property type="molecule type" value="Genomic_DNA"/>
</dbReference>
<dbReference type="InterPro" id="IPR001114">
    <property type="entry name" value="Adenylosuccinate_synthetase"/>
</dbReference>
<evidence type="ECO:0000313" key="1">
    <source>
        <dbReference type="EMBL" id="KKK86252.1"/>
    </source>
</evidence>
<feature type="non-terminal residue" evidence="1">
    <location>
        <position position="1"/>
    </location>
</feature>
<protein>
    <submittedName>
        <fullName evidence="1">Uncharacterized protein</fullName>
    </submittedName>
</protein>
<dbReference type="AlphaFoldDB" id="A0A0F8YXS3"/>
<dbReference type="GO" id="GO:0004019">
    <property type="term" value="F:adenylosuccinate synthase activity"/>
    <property type="evidence" value="ECO:0007669"/>
    <property type="project" value="InterPro"/>
</dbReference>
<dbReference type="Gene3D" id="3.90.170.10">
    <property type="entry name" value="Adenylosuccinate Synthetase, subunit A, domain 3"/>
    <property type="match status" value="1"/>
</dbReference>
<dbReference type="InterPro" id="IPR042111">
    <property type="entry name" value="Adenylosuccinate_synth_dom3"/>
</dbReference>
<dbReference type="GO" id="GO:0000166">
    <property type="term" value="F:nucleotide binding"/>
    <property type="evidence" value="ECO:0007669"/>
    <property type="project" value="InterPro"/>
</dbReference>
<name>A0A0F8YXS3_9ZZZZ</name>
<accession>A0A0F8YXS3</accession>
<sequence length="48" mass="5330">VRMFLQLPPGARHYVSRVEALLDRPVGIISVGPGRVQTVLHHSQLSEL</sequence>
<dbReference type="Pfam" id="PF00709">
    <property type="entry name" value="Adenylsucc_synt"/>
    <property type="match status" value="1"/>
</dbReference>
<organism evidence="1">
    <name type="scientific">marine sediment metagenome</name>
    <dbReference type="NCBI Taxonomy" id="412755"/>
    <lineage>
        <taxon>unclassified sequences</taxon>
        <taxon>metagenomes</taxon>
        <taxon>ecological metagenomes</taxon>
    </lineage>
</organism>
<comment type="caution">
    <text evidence="1">The sequence shown here is derived from an EMBL/GenBank/DDBJ whole genome shotgun (WGS) entry which is preliminary data.</text>
</comment>
<dbReference type="InterPro" id="IPR027417">
    <property type="entry name" value="P-loop_NTPase"/>
</dbReference>
<dbReference type="GO" id="GO:0006164">
    <property type="term" value="P:purine nucleotide biosynthetic process"/>
    <property type="evidence" value="ECO:0007669"/>
    <property type="project" value="InterPro"/>
</dbReference>
<proteinExistence type="predicted"/>